<dbReference type="Gene3D" id="3.60.20.10">
    <property type="entry name" value="Glutamine Phosphoribosylpyrophosphate, subunit 1, domain 1"/>
    <property type="match status" value="1"/>
</dbReference>
<dbReference type="InterPro" id="IPR029055">
    <property type="entry name" value="Ntn_hydrolases_N"/>
</dbReference>
<evidence type="ECO:0000313" key="7">
    <source>
        <dbReference type="EMBL" id="EDQ85147.1"/>
    </source>
</evidence>
<dbReference type="InterPro" id="IPR000426">
    <property type="entry name" value="Proteasome_asu_N"/>
</dbReference>
<evidence type="ECO:0000256" key="3">
    <source>
        <dbReference type="ARBA" id="ARBA00023242"/>
    </source>
</evidence>
<dbReference type="PANTHER" id="PTHR11599">
    <property type="entry name" value="PROTEASOME SUBUNIT ALPHA/BETA"/>
    <property type="match status" value="1"/>
</dbReference>
<dbReference type="Pfam" id="PF10584">
    <property type="entry name" value="Proteasome_A_N"/>
    <property type="match status" value="1"/>
</dbReference>
<dbReference type="InParanoid" id="A9VB93"/>
<dbReference type="OMA" id="YGYDMPV"/>
<dbReference type="FunFam" id="3.60.20.10:FF:000072">
    <property type="entry name" value="Proteasome subunit alpha type"/>
    <property type="match status" value="1"/>
</dbReference>
<dbReference type="GO" id="GO:0043161">
    <property type="term" value="P:proteasome-mediated ubiquitin-dependent protein catabolic process"/>
    <property type="evidence" value="ECO:0000318"/>
    <property type="project" value="GO_Central"/>
</dbReference>
<dbReference type="Pfam" id="PF00227">
    <property type="entry name" value="Proteasome"/>
    <property type="match status" value="1"/>
</dbReference>
<dbReference type="InterPro" id="IPR050115">
    <property type="entry name" value="Proteasome_alpha"/>
</dbReference>
<dbReference type="InterPro" id="IPR034642">
    <property type="entry name" value="Proteasome_subunit_alpha6"/>
</dbReference>
<dbReference type="PROSITE" id="PS00388">
    <property type="entry name" value="PROTEASOME_ALPHA_1"/>
    <property type="match status" value="1"/>
</dbReference>
<evidence type="ECO:0000259" key="6">
    <source>
        <dbReference type="PROSITE" id="PS00388"/>
    </source>
</evidence>
<dbReference type="GO" id="GO:0005634">
    <property type="term" value="C:nucleus"/>
    <property type="evidence" value="ECO:0000318"/>
    <property type="project" value="GO_Central"/>
</dbReference>
<dbReference type="PROSITE" id="PS51475">
    <property type="entry name" value="PROTEASOME_ALPHA_2"/>
    <property type="match status" value="1"/>
</dbReference>
<proteinExistence type="inferred from homology"/>
<protein>
    <recommendedName>
        <fullName evidence="5">Proteasome subunit alpha type</fullName>
    </recommendedName>
</protein>
<dbReference type="EMBL" id="CH991576">
    <property type="protein sequence ID" value="EDQ85147.1"/>
    <property type="molecule type" value="Genomic_DNA"/>
</dbReference>
<evidence type="ECO:0000256" key="1">
    <source>
        <dbReference type="ARBA" id="ARBA00022490"/>
    </source>
</evidence>
<dbReference type="STRING" id="81824.A9VB93"/>
<dbReference type="GO" id="GO:0005829">
    <property type="term" value="C:cytosol"/>
    <property type="evidence" value="ECO:0000318"/>
    <property type="project" value="GO_Central"/>
</dbReference>
<keyword evidence="8" id="KW-1185">Reference proteome</keyword>
<dbReference type="GO" id="GO:0019773">
    <property type="term" value="C:proteasome core complex, alpha-subunit complex"/>
    <property type="evidence" value="ECO:0000318"/>
    <property type="project" value="GO_Central"/>
</dbReference>
<evidence type="ECO:0000256" key="5">
    <source>
        <dbReference type="RuleBase" id="RU000551"/>
    </source>
</evidence>
<accession>A9VB93</accession>
<gene>
    <name evidence="7" type="ORF">MONBRDRAFT_38969</name>
</gene>
<keyword evidence="1 5" id="KW-0963">Cytoplasm</keyword>
<dbReference type="AlphaFoldDB" id="A9VB93"/>
<dbReference type="SUPFAM" id="SSF56235">
    <property type="entry name" value="N-terminal nucleophile aminohydrolases (Ntn hydrolases)"/>
    <property type="match status" value="1"/>
</dbReference>
<dbReference type="KEGG" id="mbr:MONBRDRAFT_38969"/>
<feature type="domain" description="Proteasome alpha-type subunits" evidence="6">
    <location>
        <begin position="9"/>
        <end position="31"/>
    </location>
</feature>
<reference evidence="7 8" key="1">
    <citation type="journal article" date="2008" name="Nature">
        <title>The genome of the choanoflagellate Monosiga brevicollis and the origin of metazoans.</title>
        <authorList>
            <consortium name="JGI Sequencing"/>
            <person name="King N."/>
            <person name="Westbrook M.J."/>
            <person name="Young S.L."/>
            <person name="Kuo A."/>
            <person name="Abedin M."/>
            <person name="Chapman J."/>
            <person name="Fairclough S."/>
            <person name="Hellsten U."/>
            <person name="Isogai Y."/>
            <person name="Letunic I."/>
            <person name="Marr M."/>
            <person name="Pincus D."/>
            <person name="Putnam N."/>
            <person name="Rokas A."/>
            <person name="Wright K.J."/>
            <person name="Zuzow R."/>
            <person name="Dirks W."/>
            <person name="Good M."/>
            <person name="Goodstein D."/>
            <person name="Lemons D."/>
            <person name="Li W."/>
            <person name="Lyons J.B."/>
            <person name="Morris A."/>
            <person name="Nichols S."/>
            <person name="Richter D.J."/>
            <person name="Salamov A."/>
            <person name="Bork P."/>
            <person name="Lim W.A."/>
            <person name="Manning G."/>
            <person name="Miller W.T."/>
            <person name="McGinnis W."/>
            <person name="Shapiro H."/>
            <person name="Tjian R."/>
            <person name="Grigoriev I.V."/>
            <person name="Rokhsar D."/>
        </authorList>
    </citation>
    <scope>NUCLEOTIDE SEQUENCE [LARGE SCALE GENOMIC DNA]</scope>
    <source>
        <strain evidence="8">MX1 / ATCC 50154</strain>
    </source>
</reference>
<evidence type="ECO:0000256" key="2">
    <source>
        <dbReference type="ARBA" id="ARBA00022942"/>
    </source>
</evidence>
<dbReference type="RefSeq" id="XP_001749972.1">
    <property type="nucleotide sequence ID" value="XM_001749920.1"/>
</dbReference>
<dbReference type="GeneID" id="5895262"/>
<dbReference type="eggNOG" id="KOG0182">
    <property type="taxonomic scope" value="Eukaryota"/>
</dbReference>
<dbReference type="FunCoup" id="A9VB93">
    <property type="interactions" value="1051"/>
</dbReference>
<comment type="subunit">
    <text evidence="5">The 26S proteasome consists of a 20S proteasome core and two 19S regulatory subunits.</text>
</comment>
<evidence type="ECO:0000256" key="4">
    <source>
        <dbReference type="PROSITE-ProRule" id="PRU00808"/>
    </source>
</evidence>
<dbReference type="Proteomes" id="UP000001357">
    <property type="component" value="Unassembled WGS sequence"/>
</dbReference>
<dbReference type="SMART" id="SM00948">
    <property type="entry name" value="Proteasome_A_N"/>
    <property type="match status" value="1"/>
</dbReference>
<evidence type="ECO:0000313" key="8">
    <source>
        <dbReference type="Proteomes" id="UP000001357"/>
    </source>
</evidence>
<keyword evidence="3 5" id="KW-0539">Nucleus</keyword>
<name>A9VB93_MONBE</name>
<keyword evidence="2 4" id="KW-0647">Proteasome</keyword>
<dbReference type="InterPro" id="IPR023332">
    <property type="entry name" value="Proteasome_alpha-type"/>
</dbReference>
<comment type="subcellular location">
    <subcellularLocation>
        <location evidence="5">Cytoplasm</location>
    </subcellularLocation>
    <subcellularLocation>
        <location evidence="5">Nucleus</location>
    </subcellularLocation>
</comment>
<organism evidence="7 8">
    <name type="scientific">Monosiga brevicollis</name>
    <name type="common">Choanoflagellate</name>
    <dbReference type="NCBI Taxonomy" id="81824"/>
    <lineage>
        <taxon>Eukaryota</taxon>
        <taxon>Choanoflagellata</taxon>
        <taxon>Craspedida</taxon>
        <taxon>Salpingoecidae</taxon>
        <taxon>Monosiga</taxon>
    </lineage>
</organism>
<sequence length="246" mass="27401">MSRGTSAGYDRHLTVFSPEGRLYQVEYAFKAINTENVTSIGIRGKDCAVVVTQKKVPDKLIVADTVTHMFKITPHIGCVMTGMIADARHQVRRARYEAAEWKYKFGYEIPPDQLAKRVADLSQLNTQEASLRPLGCSMILVGIDEERGPQLFKSDPAGYYVGYKACAAGVKMVEANNLLEKKMKKNPDLAGVRCIEEAISYLSTLLSQDFKPSEIEVGVVTIDQPKFRTLSEQEIEAHLNAIAERD</sequence>
<comment type="similarity">
    <text evidence="4 5">Belongs to the peptidase T1A family.</text>
</comment>
<dbReference type="InterPro" id="IPR001353">
    <property type="entry name" value="Proteasome_sua/b"/>
</dbReference>
<dbReference type="CDD" id="cd03754">
    <property type="entry name" value="proteasome_alpha_type_6"/>
    <property type="match status" value="1"/>
</dbReference>